<dbReference type="AlphaFoldDB" id="A0AAE0VNA0"/>
<proteinExistence type="predicted"/>
<accession>A0AAE0VNA0</accession>
<dbReference type="Proteomes" id="UP001195483">
    <property type="component" value="Unassembled WGS sequence"/>
</dbReference>
<keyword evidence="2" id="KW-1185">Reference proteome</keyword>
<organism evidence="1 2">
    <name type="scientific">Potamilus streckersoni</name>
    <dbReference type="NCBI Taxonomy" id="2493646"/>
    <lineage>
        <taxon>Eukaryota</taxon>
        <taxon>Metazoa</taxon>
        <taxon>Spiralia</taxon>
        <taxon>Lophotrochozoa</taxon>
        <taxon>Mollusca</taxon>
        <taxon>Bivalvia</taxon>
        <taxon>Autobranchia</taxon>
        <taxon>Heteroconchia</taxon>
        <taxon>Palaeoheterodonta</taxon>
        <taxon>Unionida</taxon>
        <taxon>Unionoidea</taxon>
        <taxon>Unionidae</taxon>
        <taxon>Ambleminae</taxon>
        <taxon>Lampsilini</taxon>
        <taxon>Potamilus</taxon>
    </lineage>
</organism>
<dbReference type="EMBL" id="JAEAOA010001900">
    <property type="protein sequence ID" value="KAK3584533.1"/>
    <property type="molecule type" value="Genomic_DNA"/>
</dbReference>
<evidence type="ECO:0000313" key="2">
    <source>
        <dbReference type="Proteomes" id="UP001195483"/>
    </source>
</evidence>
<name>A0AAE0VNA0_9BIVA</name>
<reference evidence="1" key="1">
    <citation type="journal article" date="2021" name="Genome Biol. Evol.">
        <title>A High-Quality Reference Genome for a Parasitic Bivalve with Doubly Uniparental Inheritance (Bivalvia: Unionida).</title>
        <authorList>
            <person name="Smith C.H."/>
        </authorList>
    </citation>
    <scope>NUCLEOTIDE SEQUENCE</scope>
    <source>
        <strain evidence="1">CHS0354</strain>
    </source>
</reference>
<comment type="caution">
    <text evidence="1">The sequence shown here is derived from an EMBL/GenBank/DDBJ whole genome shotgun (WGS) entry which is preliminary data.</text>
</comment>
<evidence type="ECO:0000313" key="1">
    <source>
        <dbReference type="EMBL" id="KAK3584533.1"/>
    </source>
</evidence>
<sequence length="364" mass="40852">MNMDSINLFVASKINRGRDVKLAIHQNLVPDMNCTIYRQYQELYHLDDFVSCLRAVDIWEPLDELLRKQSSTHDCVESIIKTMASMFPQSLQKQCRCTPSLFHLYSPLTHYTLSPSLVGRRSSNEDVHYCLTRDLSFKGLFERFYVHENPHHPNAIVYYGHSLSHHHIWSLLSNVHHLQCRDLLITNLANTYRNLQGQVTYVCSPEHHTHIVPSSTTVSHVTTPTLITHSTSSASTTAQSASCDKSQMIYGIEHGVILSPSLNCPSKVFHSEQVIMSYCITSRITMIWKPGPKVVDMCQSISNYTAVGTFNSGMFDPLRDIAGVFVGCTGTSTGFRAAIALCNAPVSIVDVNEENAPFFHSPDS</sequence>
<reference evidence="1" key="3">
    <citation type="submission" date="2023-05" db="EMBL/GenBank/DDBJ databases">
        <authorList>
            <person name="Smith C.H."/>
        </authorList>
    </citation>
    <scope>NUCLEOTIDE SEQUENCE</scope>
    <source>
        <strain evidence="1">CHS0354</strain>
        <tissue evidence="1">Mantle</tissue>
    </source>
</reference>
<gene>
    <name evidence="1" type="ORF">CHS0354_031940</name>
</gene>
<reference evidence="1" key="2">
    <citation type="journal article" date="2021" name="Genome Biol. Evol.">
        <title>Developing a high-quality reference genome for a parasitic bivalve with doubly uniparental inheritance (Bivalvia: Unionida).</title>
        <authorList>
            <person name="Smith C.H."/>
        </authorList>
    </citation>
    <scope>NUCLEOTIDE SEQUENCE</scope>
    <source>
        <strain evidence="1">CHS0354</strain>
        <tissue evidence="1">Mantle</tissue>
    </source>
</reference>
<protein>
    <submittedName>
        <fullName evidence="1">Uncharacterized protein</fullName>
    </submittedName>
</protein>